<keyword evidence="2" id="KW-1185">Reference proteome</keyword>
<comment type="caution">
    <text evidence="1">The sequence shown here is derived from an EMBL/GenBank/DDBJ whole genome shotgun (WGS) entry which is preliminary data.</text>
</comment>
<organism evidence="1 2">
    <name type="scientific">Canavalia gladiata</name>
    <name type="common">Sword bean</name>
    <name type="synonym">Dolichos gladiatus</name>
    <dbReference type="NCBI Taxonomy" id="3824"/>
    <lineage>
        <taxon>Eukaryota</taxon>
        <taxon>Viridiplantae</taxon>
        <taxon>Streptophyta</taxon>
        <taxon>Embryophyta</taxon>
        <taxon>Tracheophyta</taxon>
        <taxon>Spermatophyta</taxon>
        <taxon>Magnoliopsida</taxon>
        <taxon>eudicotyledons</taxon>
        <taxon>Gunneridae</taxon>
        <taxon>Pentapetalae</taxon>
        <taxon>rosids</taxon>
        <taxon>fabids</taxon>
        <taxon>Fabales</taxon>
        <taxon>Fabaceae</taxon>
        <taxon>Papilionoideae</taxon>
        <taxon>50 kb inversion clade</taxon>
        <taxon>NPAAA clade</taxon>
        <taxon>indigoferoid/millettioid clade</taxon>
        <taxon>Phaseoleae</taxon>
        <taxon>Canavalia</taxon>
    </lineage>
</organism>
<reference evidence="1 2" key="1">
    <citation type="submission" date="2024-01" db="EMBL/GenBank/DDBJ databases">
        <title>The genomes of 5 underutilized Papilionoideae crops provide insights into root nodulation and disease resistanc.</title>
        <authorList>
            <person name="Jiang F."/>
        </authorList>
    </citation>
    <scope>NUCLEOTIDE SEQUENCE [LARGE SCALE GENOMIC DNA]</scope>
    <source>
        <strain evidence="1">LVBAO_FW01</strain>
        <tissue evidence="1">Leaves</tissue>
    </source>
</reference>
<proteinExistence type="predicted"/>
<name>A0AAN9MP76_CANGL</name>
<dbReference type="Proteomes" id="UP001367508">
    <property type="component" value="Unassembled WGS sequence"/>
</dbReference>
<sequence length="130" mass="14790">MHRKKARREDFSNVVLQPISCIPHICTHKLWQPVRFDQPQISEVLNLLVLLLDGVNLSIWCCPIIVPYVSAWNDCQNISYNLPKVHSDVCALLYLTGASASPNGSTLHLNLNDSIDKKKENLNDSPFHWD</sequence>
<protein>
    <submittedName>
        <fullName evidence="1">Uncharacterized protein</fullName>
    </submittedName>
</protein>
<dbReference type="AlphaFoldDB" id="A0AAN9MP76"/>
<evidence type="ECO:0000313" key="1">
    <source>
        <dbReference type="EMBL" id="KAK7358410.1"/>
    </source>
</evidence>
<gene>
    <name evidence="1" type="ORF">VNO77_00337</name>
</gene>
<evidence type="ECO:0000313" key="2">
    <source>
        <dbReference type="Proteomes" id="UP001367508"/>
    </source>
</evidence>
<dbReference type="EMBL" id="JAYMYQ010000001">
    <property type="protein sequence ID" value="KAK7358410.1"/>
    <property type="molecule type" value="Genomic_DNA"/>
</dbReference>
<accession>A0AAN9MP76</accession>